<gene>
    <name evidence="1" type="ORF">ASU31_13335</name>
</gene>
<accession>A0A0T5VP41</accession>
<dbReference type="OrthoDB" id="6397589at2"/>
<comment type="caution">
    <text evidence="1">The sequence shown here is derived from an EMBL/GenBank/DDBJ whole genome shotgun (WGS) entry which is preliminary data.</text>
</comment>
<evidence type="ECO:0008006" key="3">
    <source>
        <dbReference type="Google" id="ProtNLM"/>
    </source>
</evidence>
<dbReference type="RefSeq" id="WP_057932796.1">
    <property type="nucleotide sequence ID" value="NZ_LMZQ01000008.1"/>
</dbReference>
<dbReference type="EMBL" id="LMZQ01000008">
    <property type="protein sequence ID" value="KRT15642.1"/>
    <property type="molecule type" value="Genomic_DNA"/>
</dbReference>
<evidence type="ECO:0000313" key="2">
    <source>
        <dbReference type="Proteomes" id="UP000051950"/>
    </source>
</evidence>
<keyword evidence="2" id="KW-1185">Reference proteome</keyword>
<name>A0A0T5VP41_9SPHI</name>
<organism evidence="1 2">
    <name type="scientific">Pedobacter ginsenosidimutans</name>
    <dbReference type="NCBI Taxonomy" id="687842"/>
    <lineage>
        <taxon>Bacteria</taxon>
        <taxon>Pseudomonadati</taxon>
        <taxon>Bacteroidota</taxon>
        <taxon>Sphingobacteriia</taxon>
        <taxon>Sphingobacteriales</taxon>
        <taxon>Sphingobacteriaceae</taxon>
        <taxon>Pedobacter</taxon>
    </lineage>
</organism>
<dbReference type="InterPro" id="IPR038063">
    <property type="entry name" value="Transpep_catalytic_dom"/>
</dbReference>
<proteinExistence type="predicted"/>
<reference evidence="1 2" key="1">
    <citation type="submission" date="2015-11" db="EMBL/GenBank/DDBJ databases">
        <title>Sequence of Pedobacter ginsenosidimutans.</title>
        <authorList>
            <person name="Carson E."/>
            <person name="Keyser V."/>
            <person name="Newman J."/>
            <person name="Miller J."/>
        </authorList>
    </citation>
    <scope>NUCLEOTIDE SEQUENCE [LARGE SCALE GENOMIC DNA]</scope>
    <source>
        <strain evidence="1 2">KACC 14530</strain>
    </source>
</reference>
<dbReference type="SUPFAM" id="SSF141523">
    <property type="entry name" value="L,D-transpeptidase catalytic domain-like"/>
    <property type="match status" value="1"/>
</dbReference>
<evidence type="ECO:0000313" key="1">
    <source>
        <dbReference type="EMBL" id="KRT15642.1"/>
    </source>
</evidence>
<sequence>MNTLVKIKEYDAHGGPSNVKMGGDGHSQTSTTTGRFVIKSIEKHVSYGRYAMWSGIPWGTEVKIIGGIVMLKLSGQWKKLTDVNAQWGKYKNDQKGVTDAILKYQRDLYPNSPIPSKWLFNDFGHVSVKYFKDTNNDRKMNGKEYIMGDFIHTTPPDEAATAAGRIFQLAESHGCIHVRPNDIDTMIGNGYLKKGNTVEVHPYTKKAIEASPKRNAAGTQFEVHFYPGLYKIAVYKTM</sequence>
<dbReference type="Proteomes" id="UP000051950">
    <property type="component" value="Unassembled WGS sequence"/>
</dbReference>
<dbReference type="AlphaFoldDB" id="A0A0T5VP41"/>
<dbReference type="STRING" id="687842.ASU31_13335"/>
<protein>
    <recommendedName>
        <fullName evidence="3">YkuD domain-containing protein</fullName>
    </recommendedName>
</protein>